<dbReference type="FunFam" id="3.10.120.10:FF:000012">
    <property type="entry name" value="Mitochondrial cytochrome b2, putative"/>
    <property type="match status" value="1"/>
</dbReference>
<dbReference type="PROSITE" id="PS00191">
    <property type="entry name" value="CYTOCHROME_B5_1"/>
    <property type="match status" value="1"/>
</dbReference>
<keyword evidence="9" id="KW-0560">Oxidoreductase</keyword>
<keyword evidence="7" id="KW-0288">FMN</keyword>
<evidence type="ECO:0000256" key="1">
    <source>
        <dbReference type="ARBA" id="ARBA00001917"/>
    </source>
</evidence>
<organism evidence="19 20">
    <name type="scientific">Meristemomyces frigidus</name>
    <dbReference type="NCBI Taxonomy" id="1508187"/>
    <lineage>
        <taxon>Eukaryota</taxon>
        <taxon>Fungi</taxon>
        <taxon>Dikarya</taxon>
        <taxon>Ascomycota</taxon>
        <taxon>Pezizomycotina</taxon>
        <taxon>Dothideomycetes</taxon>
        <taxon>Dothideomycetidae</taxon>
        <taxon>Mycosphaerellales</taxon>
        <taxon>Teratosphaeriaceae</taxon>
        <taxon>Meristemomyces</taxon>
    </lineage>
</organism>
<comment type="similarity">
    <text evidence="14">In the N-terminal section; belongs to the cytochrome b5 family.</text>
</comment>
<evidence type="ECO:0000256" key="14">
    <source>
        <dbReference type="ARBA" id="ARBA00061589"/>
    </source>
</evidence>
<keyword evidence="6" id="KW-0285">Flavoprotein</keyword>
<keyword evidence="8" id="KW-0479">Metal-binding</keyword>
<comment type="caution">
    <text evidence="19">The sequence shown here is derived from an EMBL/GenBank/DDBJ whole genome shotgun (WGS) entry which is preliminary data.</text>
</comment>
<comment type="subcellular location">
    <subcellularLocation>
        <location evidence="3">Mitochondrion intermembrane space</location>
    </subcellularLocation>
</comment>
<keyword evidence="10" id="KW-0408">Iron</keyword>
<dbReference type="EMBL" id="JAVRRL010000003">
    <property type="protein sequence ID" value="KAK5118119.1"/>
    <property type="molecule type" value="Genomic_DNA"/>
</dbReference>
<sequence>MNHSSNDTQAVKLTGEEVAKHNNEESCWVIINGRAYDVTEFMPEHPGGMKIILKYAGKDGTEAYAPIHPPDTLDKYLDKSKHLGEVDMNTVQQEEKEVDPDEAERQERIQRMPILEQCYNLMDFEAVARRVMKKSAWAYYSSGADDEITLRENHSAFHKIWFRPRVLVDVERIDTSTTMLGTKVSMPFYVTATALGKLGNPEGEVVLTRGAKKHNVIQMIPTLASCSFDEIVDAKEGDQVQWLQLYVNKDRAITKRIIEHAEKRGCKGLFITVDAPQLGRREKDMRSKFDDVGSNVQNTGGDNVDRSQGAARAISSFIDPSLSWKDIPWFLSVTNMPIILKGVQRVEDVMRAIAAGVHGVVLSNHGGRQLDTARSGIEILAEVMPELRRMGLDKKIEIYIDGGVRRATDIIKALCLGATGVGIGRPFLYAMSAYGLPGVDRAMQLLKDEMEMNMRLIGCSRVEELGPDMVDTRGLSMHTTSISDTLGLNVYDPLVGPKEKARL</sequence>
<proteinExistence type="inferred from homology"/>
<reference evidence="19" key="1">
    <citation type="submission" date="2023-08" db="EMBL/GenBank/DDBJ databases">
        <title>Black Yeasts Isolated from many extreme environments.</title>
        <authorList>
            <person name="Coleine C."/>
            <person name="Stajich J.E."/>
            <person name="Selbmann L."/>
        </authorList>
    </citation>
    <scope>NUCLEOTIDE SEQUENCE</scope>
    <source>
        <strain evidence="19">CCFEE 5401</strain>
    </source>
</reference>
<dbReference type="PANTHER" id="PTHR10578">
    <property type="entry name" value="S -2-HYDROXY-ACID OXIDASE-RELATED"/>
    <property type="match status" value="1"/>
</dbReference>
<evidence type="ECO:0000256" key="4">
    <source>
        <dbReference type="ARBA" id="ARBA00011881"/>
    </source>
</evidence>
<evidence type="ECO:0000256" key="10">
    <source>
        <dbReference type="ARBA" id="ARBA00023004"/>
    </source>
</evidence>
<dbReference type="EC" id="1.1.2.3" evidence="15"/>
<comment type="subunit">
    <text evidence="4">Homotetramer.</text>
</comment>
<dbReference type="InterPro" id="IPR037396">
    <property type="entry name" value="FMN_HAD"/>
</dbReference>
<dbReference type="InterPro" id="IPR018506">
    <property type="entry name" value="Cyt_B5_heme-BS"/>
</dbReference>
<protein>
    <recommendedName>
        <fullName evidence="16">L-lactate dehydrogenase (cytochrome)</fullName>
        <ecNumber evidence="15">1.1.2.3</ecNumber>
    </recommendedName>
</protein>
<dbReference type="PROSITE" id="PS50255">
    <property type="entry name" value="CYTOCHROME_B5_2"/>
    <property type="match status" value="1"/>
</dbReference>
<dbReference type="InterPro" id="IPR036400">
    <property type="entry name" value="Cyt_B5-like_heme/steroid_sf"/>
</dbReference>
<dbReference type="Proteomes" id="UP001310890">
    <property type="component" value="Unassembled WGS sequence"/>
</dbReference>
<evidence type="ECO:0000256" key="3">
    <source>
        <dbReference type="ARBA" id="ARBA00004569"/>
    </source>
</evidence>
<evidence type="ECO:0000256" key="7">
    <source>
        <dbReference type="ARBA" id="ARBA00022643"/>
    </source>
</evidence>
<evidence type="ECO:0000256" key="16">
    <source>
        <dbReference type="ARBA" id="ARBA00068515"/>
    </source>
</evidence>
<dbReference type="AlphaFoldDB" id="A0AAN7YSH5"/>
<dbReference type="SUPFAM" id="SSF51395">
    <property type="entry name" value="FMN-linked oxidoreductases"/>
    <property type="match status" value="1"/>
</dbReference>
<dbReference type="InterPro" id="IPR008259">
    <property type="entry name" value="FMN_hydac_DH_AS"/>
</dbReference>
<dbReference type="Pfam" id="PF00173">
    <property type="entry name" value="Cyt-b5"/>
    <property type="match status" value="1"/>
</dbReference>
<comment type="similarity">
    <text evidence="13">In the C-terminal section; belongs to the FMN-dependent alpha-hydroxy acid dehydrogenase family.</text>
</comment>
<evidence type="ECO:0000256" key="15">
    <source>
        <dbReference type="ARBA" id="ARBA00066458"/>
    </source>
</evidence>
<evidence type="ECO:0000256" key="13">
    <source>
        <dbReference type="ARBA" id="ARBA00061137"/>
    </source>
</evidence>
<dbReference type="GO" id="GO:0004460">
    <property type="term" value="F:L-lactate dehydrogenase (cytochrome) activity"/>
    <property type="evidence" value="ECO:0007669"/>
    <property type="project" value="UniProtKB-EC"/>
</dbReference>
<evidence type="ECO:0000256" key="5">
    <source>
        <dbReference type="ARBA" id="ARBA00022617"/>
    </source>
</evidence>
<evidence type="ECO:0000259" key="17">
    <source>
        <dbReference type="PROSITE" id="PS50255"/>
    </source>
</evidence>
<dbReference type="SUPFAM" id="SSF55856">
    <property type="entry name" value="Cytochrome b5-like heme/steroid binding domain"/>
    <property type="match status" value="1"/>
</dbReference>
<feature type="domain" description="Cytochrome b5 heme-binding" evidence="17">
    <location>
        <begin position="10"/>
        <end position="87"/>
    </location>
</feature>
<dbReference type="FunFam" id="3.20.20.70:FF:000062">
    <property type="entry name" value="Cytochrome b2, mitochondrial, putative"/>
    <property type="match status" value="1"/>
</dbReference>
<feature type="domain" description="FMN hydroxy acid dehydrogenase" evidence="18">
    <location>
        <begin position="113"/>
        <end position="475"/>
    </location>
</feature>
<dbReference type="InterPro" id="IPR001199">
    <property type="entry name" value="Cyt_B5-like_heme/steroid-bd"/>
</dbReference>
<dbReference type="Gene3D" id="3.20.20.70">
    <property type="entry name" value="Aldolase class I"/>
    <property type="match status" value="1"/>
</dbReference>
<evidence type="ECO:0000256" key="11">
    <source>
        <dbReference type="ARBA" id="ARBA00023128"/>
    </source>
</evidence>
<dbReference type="GO" id="GO:0006089">
    <property type="term" value="P:lactate metabolic process"/>
    <property type="evidence" value="ECO:0007669"/>
    <property type="project" value="TreeGrafter"/>
</dbReference>
<dbReference type="InterPro" id="IPR037458">
    <property type="entry name" value="L-MDH/L-LDH_FMN-bd"/>
</dbReference>
<dbReference type="PANTHER" id="PTHR10578:SF148">
    <property type="entry name" value="L-LACTATE DEHYDROGENASE (CYTOCHROME)"/>
    <property type="match status" value="1"/>
</dbReference>
<dbReference type="GO" id="GO:0005758">
    <property type="term" value="C:mitochondrial intermembrane space"/>
    <property type="evidence" value="ECO:0007669"/>
    <property type="project" value="UniProtKB-SubCell"/>
</dbReference>
<evidence type="ECO:0000256" key="9">
    <source>
        <dbReference type="ARBA" id="ARBA00023002"/>
    </source>
</evidence>
<keyword evidence="5" id="KW-0349">Heme</keyword>
<evidence type="ECO:0000256" key="2">
    <source>
        <dbReference type="ARBA" id="ARBA00001970"/>
    </source>
</evidence>
<keyword evidence="11" id="KW-0496">Mitochondrion</keyword>
<evidence type="ECO:0000313" key="19">
    <source>
        <dbReference type="EMBL" id="KAK5118119.1"/>
    </source>
</evidence>
<comment type="cofactor">
    <cofactor evidence="2">
        <name>heme b</name>
        <dbReference type="ChEBI" id="CHEBI:60344"/>
    </cofactor>
</comment>
<dbReference type="Pfam" id="PF01070">
    <property type="entry name" value="FMN_dh"/>
    <property type="match status" value="1"/>
</dbReference>
<comment type="catalytic activity">
    <reaction evidence="12">
        <text>(S)-lactate + 2 Fe(III)-[cytochrome c] = 2 Fe(II)-[cytochrome c] + pyruvate + 2 H(+)</text>
        <dbReference type="Rhea" id="RHEA:19909"/>
        <dbReference type="Rhea" id="RHEA-COMP:10350"/>
        <dbReference type="Rhea" id="RHEA-COMP:14399"/>
        <dbReference type="ChEBI" id="CHEBI:15361"/>
        <dbReference type="ChEBI" id="CHEBI:15378"/>
        <dbReference type="ChEBI" id="CHEBI:16651"/>
        <dbReference type="ChEBI" id="CHEBI:29033"/>
        <dbReference type="ChEBI" id="CHEBI:29034"/>
        <dbReference type="EC" id="1.1.2.3"/>
    </reaction>
    <physiologicalReaction direction="left-to-right" evidence="12">
        <dbReference type="Rhea" id="RHEA:19910"/>
    </physiologicalReaction>
</comment>
<dbReference type="GO" id="GO:0046872">
    <property type="term" value="F:metal ion binding"/>
    <property type="evidence" value="ECO:0007669"/>
    <property type="project" value="UniProtKB-KW"/>
</dbReference>
<dbReference type="InterPro" id="IPR013785">
    <property type="entry name" value="Aldolase_TIM"/>
</dbReference>
<dbReference type="SMART" id="SM01117">
    <property type="entry name" value="Cyt-b5"/>
    <property type="match status" value="1"/>
</dbReference>
<dbReference type="Gene3D" id="3.10.120.10">
    <property type="entry name" value="Cytochrome b5-like heme/steroid binding domain"/>
    <property type="match status" value="1"/>
</dbReference>
<evidence type="ECO:0000256" key="6">
    <source>
        <dbReference type="ARBA" id="ARBA00022630"/>
    </source>
</evidence>
<dbReference type="CDD" id="cd02922">
    <property type="entry name" value="FCB2_FMN"/>
    <property type="match status" value="1"/>
</dbReference>
<dbReference type="PROSITE" id="PS00557">
    <property type="entry name" value="FMN_HYDROXY_ACID_DH_1"/>
    <property type="match status" value="1"/>
</dbReference>
<dbReference type="InterPro" id="IPR000262">
    <property type="entry name" value="FMN-dep_DH"/>
</dbReference>
<dbReference type="PROSITE" id="PS51349">
    <property type="entry name" value="FMN_HYDROXY_ACID_DH_2"/>
    <property type="match status" value="1"/>
</dbReference>
<evidence type="ECO:0000256" key="8">
    <source>
        <dbReference type="ARBA" id="ARBA00022723"/>
    </source>
</evidence>
<gene>
    <name evidence="19" type="ORF">LTR62_004166</name>
</gene>
<evidence type="ECO:0000256" key="12">
    <source>
        <dbReference type="ARBA" id="ARBA00052399"/>
    </source>
</evidence>
<evidence type="ECO:0000259" key="18">
    <source>
        <dbReference type="PROSITE" id="PS51349"/>
    </source>
</evidence>
<comment type="cofactor">
    <cofactor evidence="1">
        <name>FMN</name>
        <dbReference type="ChEBI" id="CHEBI:58210"/>
    </cofactor>
</comment>
<accession>A0AAN7YSH5</accession>
<name>A0AAN7YSH5_9PEZI</name>
<evidence type="ECO:0000313" key="20">
    <source>
        <dbReference type="Proteomes" id="UP001310890"/>
    </source>
</evidence>
<dbReference type="GO" id="GO:0020037">
    <property type="term" value="F:heme binding"/>
    <property type="evidence" value="ECO:0007669"/>
    <property type="project" value="InterPro"/>
</dbReference>